<organism evidence="4 5">
    <name type="scientific">Sporormia fimetaria CBS 119925</name>
    <dbReference type="NCBI Taxonomy" id="1340428"/>
    <lineage>
        <taxon>Eukaryota</taxon>
        <taxon>Fungi</taxon>
        <taxon>Dikarya</taxon>
        <taxon>Ascomycota</taxon>
        <taxon>Pezizomycotina</taxon>
        <taxon>Dothideomycetes</taxon>
        <taxon>Pleosporomycetidae</taxon>
        <taxon>Pleosporales</taxon>
        <taxon>Sporormiaceae</taxon>
        <taxon>Sporormia</taxon>
    </lineage>
</organism>
<feature type="region of interest" description="Disordered" evidence="3">
    <location>
        <begin position="323"/>
        <end position="365"/>
    </location>
</feature>
<evidence type="ECO:0000313" key="4">
    <source>
        <dbReference type="EMBL" id="KAF2742089.1"/>
    </source>
</evidence>
<evidence type="ECO:0000256" key="3">
    <source>
        <dbReference type="SAM" id="MobiDB-lite"/>
    </source>
</evidence>
<dbReference type="Pfam" id="PF10356">
    <property type="entry name" value="RRG7"/>
    <property type="match status" value="2"/>
</dbReference>
<dbReference type="PANTHER" id="PTHR28133">
    <property type="entry name" value="REQUIRED FOR RESPIRATORY GROWTH PROTEIN 7, MITOCHONDRIAL"/>
    <property type="match status" value="1"/>
</dbReference>
<dbReference type="SUPFAM" id="SSF52980">
    <property type="entry name" value="Restriction endonuclease-like"/>
    <property type="match status" value="1"/>
</dbReference>
<evidence type="ECO:0000313" key="5">
    <source>
        <dbReference type="Proteomes" id="UP000799440"/>
    </source>
</evidence>
<dbReference type="GO" id="GO:0006302">
    <property type="term" value="P:double-strand break repair"/>
    <property type="evidence" value="ECO:0007669"/>
    <property type="project" value="UniProtKB-ARBA"/>
</dbReference>
<protein>
    <recommendedName>
        <fullName evidence="6">Restriction endonuclease type IV Mrr domain-containing protein</fullName>
    </recommendedName>
</protein>
<proteinExistence type="predicted"/>
<name>A0A6A6UWF3_9PLEO</name>
<gene>
    <name evidence="4" type="ORF">M011DRAFT_481969</name>
</gene>
<keyword evidence="2" id="KW-0496">Mitochondrion</keyword>
<dbReference type="GO" id="GO:0003676">
    <property type="term" value="F:nucleic acid binding"/>
    <property type="evidence" value="ECO:0007669"/>
    <property type="project" value="InterPro"/>
</dbReference>
<evidence type="ECO:0000256" key="1">
    <source>
        <dbReference type="ARBA" id="ARBA00004173"/>
    </source>
</evidence>
<dbReference type="PANTHER" id="PTHR28133:SF1">
    <property type="entry name" value="REQUIRED FOR RESPIRATORY GROWTH PROTEIN 7, MITOCHONDRIAL"/>
    <property type="match status" value="1"/>
</dbReference>
<dbReference type="EMBL" id="MU006615">
    <property type="protein sequence ID" value="KAF2742089.1"/>
    <property type="molecule type" value="Genomic_DNA"/>
</dbReference>
<dbReference type="GO" id="GO:0005739">
    <property type="term" value="C:mitochondrion"/>
    <property type="evidence" value="ECO:0007669"/>
    <property type="project" value="UniProtKB-SubCell"/>
</dbReference>
<dbReference type="Proteomes" id="UP000799440">
    <property type="component" value="Unassembled WGS sequence"/>
</dbReference>
<evidence type="ECO:0008006" key="6">
    <source>
        <dbReference type="Google" id="ProtNLM"/>
    </source>
</evidence>
<dbReference type="InterPro" id="IPR011856">
    <property type="entry name" value="tRNA_endonuc-like_dom_sf"/>
</dbReference>
<dbReference type="InterPro" id="IPR011335">
    <property type="entry name" value="Restrct_endonuc-II-like"/>
</dbReference>
<accession>A0A6A6UWF3</accession>
<evidence type="ECO:0000256" key="2">
    <source>
        <dbReference type="ARBA" id="ARBA00023128"/>
    </source>
</evidence>
<keyword evidence="5" id="KW-1185">Reference proteome</keyword>
<dbReference type="AlphaFoldDB" id="A0A6A6UWF3"/>
<feature type="region of interest" description="Disordered" evidence="3">
    <location>
        <begin position="382"/>
        <end position="426"/>
    </location>
</feature>
<feature type="compositionally biased region" description="Basic residues" evidence="3">
    <location>
        <begin position="407"/>
        <end position="418"/>
    </location>
</feature>
<dbReference type="OrthoDB" id="20734at2759"/>
<comment type="subcellular location">
    <subcellularLocation>
        <location evidence="1">Mitochondrion</location>
    </subcellularLocation>
</comment>
<dbReference type="InterPro" id="IPR018828">
    <property type="entry name" value="RRG7"/>
</dbReference>
<sequence>MAGLLVAVKESLLAGEDEFQVLARCITTSARLLAQVQRTPIPKLSVPPGSLRHNCLQSFLDDAERRKVNRTCPTFRGTHYEYTVADALERFGFKLDRVGRRNDAGIDLVGYWHLPQFAEPIPVIVQCKGRFTRALHCSPTHIRELEGSFSGAPAEFRGKPVLGLLVTSSRATRGVQEALGMSPKMLGFLDIEKDGTIGQLIWNRAAADRGLQGLGVTLRHTPLSIPTSSLSIPKSALEPLEQGAEGTDWAFRKARLRNTRFKAAGTKTDIQLTWMGEPIFPDQHGLGAGATKKTAKRRTTITKTTDALKNIKTTKRKIPVAKTKVASSLSTKTPRRCPTAAKSLAPKTSRKAVVNETEPAGGSEGQAAVQVCVALTQSAKAVLAEGPRKRGRPKGSKNKVSMEVPAKRGRPKGSKNKVSKMLADNT</sequence>
<dbReference type="Gene3D" id="3.40.1350.10">
    <property type="match status" value="1"/>
</dbReference>
<reference evidence="4" key="1">
    <citation type="journal article" date="2020" name="Stud. Mycol.">
        <title>101 Dothideomycetes genomes: a test case for predicting lifestyles and emergence of pathogens.</title>
        <authorList>
            <person name="Haridas S."/>
            <person name="Albert R."/>
            <person name="Binder M."/>
            <person name="Bloem J."/>
            <person name="Labutti K."/>
            <person name="Salamov A."/>
            <person name="Andreopoulos B."/>
            <person name="Baker S."/>
            <person name="Barry K."/>
            <person name="Bills G."/>
            <person name="Bluhm B."/>
            <person name="Cannon C."/>
            <person name="Castanera R."/>
            <person name="Culley D."/>
            <person name="Daum C."/>
            <person name="Ezra D."/>
            <person name="Gonzalez J."/>
            <person name="Henrissat B."/>
            <person name="Kuo A."/>
            <person name="Liang C."/>
            <person name="Lipzen A."/>
            <person name="Lutzoni F."/>
            <person name="Magnuson J."/>
            <person name="Mondo S."/>
            <person name="Nolan M."/>
            <person name="Ohm R."/>
            <person name="Pangilinan J."/>
            <person name="Park H.-J."/>
            <person name="Ramirez L."/>
            <person name="Alfaro M."/>
            <person name="Sun H."/>
            <person name="Tritt A."/>
            <person name="Yoshinaga Y."/>
            <person name="Zwiers L.-H."/>
            <person name="Turgeon B."/>
            <person name="Goodwin S."/>
            <person name="Spatafora J."/>
            <person name="Crous P."/>
            <person name="Grigoriev I."/>
        </authorList>
    </citation>
    <scope>NUCLEOTIDE SEQUENCE</scope>
    <source>
        <strain evidence="4">CBS 119925</strain>
    </source>
</reference>